<name>A0A212F7N7_DANPL</name>
<dbReference type="KEGG" id="dpl:KGM_202943"/>
<evidence type="ECO:0000313" key="1">
    <source>
        <dbReference type="EMBL" id="OWR49754.1"/>
    </source>
</evidence>
<evidence type="ECO:0000313" key="2">
    <source>
        <dbReference type="Proteomes" id="UP000007151"/>
    </source>
</evidence>
<dbReference type="STRING" id="278856.A0A212F7N7"/>
<dbReference type="AlphaFoldDB" id="A0A212F7N7"/>
<dbReference type="EMBL" id="AGBW02009848">
    <property type="protein sequence ID" value="OWR49754.1"/>
    <property type="molecule type" value="Genomic_DNA"/>
</dbReference>
<comment type="caution">
    <text evidence="1">The sequence shown here is derived from an EMBL/GenBank/DDBJ whole genome shotgun (WGS) entry which is preliminary data.</text>
</comment>
<gene>
    <name evidence="1" type="ORF">KGM_202943</name>
</gene>
<reference evidence="1 2" key="1">
    <citation type="journal article" date="2011" name="Cell">
        <title>The monarch butterfly genome yields insights into long-distance migration.</title>
        <authorList>
            <person name="Zhan S."/>
            <person name="Merlin C."/>
            <person name="Boore J.L."/>
            <person name="Reppert S.M."/>
        </authorList>
    </citation>
    <scope>NUCLEOTIDE SEQUENCE [LARGE SCALE GENOMIC DNA]</scope>
    <source>
        <strain evidence="1">F-2</strain>
    </source>
</reference>
<protein>
    <submittedName>
        <fullName evidence="1">Uncharacterized protein</fullName>
    </submittedName>
</protein>
<dbReference type="Proteomes" id="UP000007151">
    <property type="component" value="Unassembled WGS sequence"/>
</dbReference>
<proteinExistence type="predicted"/>
<keyword evidence="2" id="KW-1185">Reference proteome</keyword>
<dbReference type="InParanoid" id="A0A212F7N7"/>
<sequence length="45" mass="5365">MTSNPDLEDFPWVEVEEKVNESSNILPIRRFSVRNYNIDTYVEMS</sequence>
<accession>A0A212F7N7</accession>
<organism evidence="1 2">
    <name type="scientific">Danaus plexippus plexippus</name>
    <dbReference type="NCBI Taxonomy" id="278856"/>
    <lineage>
        <taxon>Eukaryota</taxon>
        <taxon>Metazoa</taxon>
        <taxon>Ecdysozoa</taxon>
        <taxon>Arthropoda</taxon>
        <taxon>Hexapoda</taxon>
        <taxon>Insecta</taxon>
        <taxon>Pterygota</taxon>
        <taxon>Neoptera</taxon>
        <taxon>Endopterygota</taxon>
        <taxon>Lepidoptera</taxon>
        <taxon>Glossata</taxon>
        <taxon>Ditrysia</taxon>
        <taxon>Papilionoidea</taxon>
        <taxon>Nymphalidae</taxon>
        <taxon>Danainae</taxon>
        <taxon>Danaini</taxon>
        <taxon>Danaina</taxon>
        <taxon>Danaus</taxon>
        <taxon>Danaus</taxon>
    </lineage>
</organism>